<feature type="domain" description="DUF362" evidence="1">
    <location>
        <begin position="41"/>
        <end position="240"/>
    </location>
</feature>
<proteinExistence type="predicted"/>
<sequence>MGIVSCVKVSDNSTNPEVVFKAVKKAMELASWEGHVKGKNIILKVNVMWDKLYPSCTTSPMVIEGVIRVLRSSNKFKDAKITIVDANTPSFSDVGRAFRTEGIEKMAQKYGIDCINLSKTEFETVYLKKFFVLSKLQISKVLLAADTIISIPVPKTHTYSTITGALKNQWGCIYDLRHNYHMVVHKAIADVNRYLKNKVTFAVVDALFGMEGKGPKNGTPKKLGYLFASHDLVSLDRILCQAIGVDYKEIGYVNYSSQAGVGSLNARLVGDSIPAFNFIFGLPSNISMGMEMRIRKMSPFLAKLCFSPTSPLLLVLRIIAKIYYDLWYAFLANKNVHKMMGTNFGKMWKSYLK</sequence>
<dbReference type="Proteomes" id="UP000034753">
    <property type="component" value="Unassembled WGS sequence"/>
</dbReference>
<evidence type="ECO:0000313" key="3">
    <source>
        <dbReference type="Proteomes" id="UP000034753"/>
    </source>
</evidence>
<protein>
    <recommendedName>
        <fullName evidence="1">DUF362 domain-containing protein</fullName>
    </recommendedName>
</protein>
<dbReference type="AlphaFoldDB" id="A0A0G0ZEP7"/>
<evidence type="ECO:0000259" key="1">
    <source>
        <dbReference type="Pfam" id="PF04015"/>
    </source>
</evidence>
<gene>
    <name evidence="2" type="ORF">UU67_C0071G0014</name>
</gene>
<accession>A0A0G0ZEP7</accession>
<reference evidence="2 3" key="1">
    <citation type="journal article" date="2015" name="Nature">
        <title>rRNA introns, odd ribosomes, and small enigmatic genomes across a large radiation of phyla.</title>
        <authorList>
            <person name="Brown C.T."/>
            <person name="Hug L.A."/>
            <person name="Thomas B.C."/>
            <person name="Sharon I."/>
            <person name="Castelle C.J."/>
            <person name="Singh A."/>
            <person name="Wilkins M.J."/>
            <person name="Williams K.H."/>
            <person name="Banfield J.F."/>
        </authorList>
    </citation>
    <scope>NUCLEOTIDE SEQUENCE [LARGE SCALE GENOMIC DNA]</scope>
</reference>
<comment type="caution">
    <text evidence="2">The sequence shown here is derived from an EMBL/GenBank/DDBJ whole genome shotgun (WGS) entry which is preliminary data.</text>
</comment>
<dbReference type="EMBL" id="LCBN01000071">
    <property type="protein sequence ID" value="KKS11523.1"/>
    <property type="molecule type" value="Genomic_DNA"/>
</dbReference>
<evidence type="ECO:0000313" key="2">
    <source>
        <dbReference type="EMBL" id="KKS11523.1"/>
    </source>
</evidence>
<dbReference type="Pfam" id="PF04015">
    <property type="entry name" value="DUF362"/>
    <property type="match status" value="1"/>
</dbReference>
<dbReference type="InterPro" id="IPR007160">
    <property type="entry name" value="DUF362"/>
</dbReference>
<name>A0A0G0ZEP7_9BACT</name>
<organism evidence="2 3">
    <name type="scientific">Candidatus Daviesbacteria bacterium GW2011_GWB1_41_5</name>
    <dbReference type="NCBI Taxonomy" id="1618429"/>
    <lineage>
        <taxon>Bacteria</taxon>
        <taxon>Candidatus Daviesiibacteriota</taxon>
    </lineage>
</organism>